<evidence type="ECO:0000256" key="1">
    <source>
        <dbReference type="ARBA" id="ARBA00022857"/>
    </source>
</evidence>
<feature type="domain" description="Enoyl reductase (ER)" evidence="3">
    <location>
        <begin position="10"/>
        <end position="311"/>
    </location>
</feature>
<evidence type="ECO:0000256" key="2">
    <source>
        <dbReference type="ARBA" id="ARBA00023002"/>
    </source>
</evidence>
<dbReference type="Pfam" id="PF08240">
    <property type="entry name" value="ADH_N"/>
    <property type="match status" value="1"/>
</dbReference>
<sequence>MRVIVAERFGGPEVLRVKRVPDAHPGPGQVVVEVKVAGVLSLDAAIRRGEAGERFPVSPPYVPGAGAAGQVTEIGDGVDGSWCGEWVLADVDGGGYAEQVLATPDQLIRVPPGVGLREAMALLHDGGTALAVFERVAVTRGDRVLVQPAGGGLGSLLVQLAHAAGARVTGAARGAEKLETVRGLGADAVVDYSEPGWADRVGPVDVAFDGVGGTLGREAARLVVPGGRYSNYGWAGGAPVPPEEVNPEVTAYGMEQLSEYAPGRRDRARRMLDLAARGAVHTVIGQTFPLARAAEAHRALEARTATGKTLLVI</sequence>
<dbReference type="AlphaFoldDB" id="A0A853BDW0"/>
<dbReference type="InterPro" id="IPR036291">
    <property type="entry name" value="NAD(P)-bd_dom_sf"/>
</dbReference>
<dbReference type="Proteomes" id="UP000549616">
    <property type="component" value="Unassembled WGS sequence"/>
</dbReference>
<dbReference type="EC" id="1.6.5.5" evidence="4"/>
<keyword evidence="1" id="KW-0521">NADP</keyword>
<reference evidence="4 5" key="1">
    <citation type="submission" date="2020-07" db="EMBL/GenBank/DDBJ databases">
        <title>Sequencing the genomes of 1000 actinobacteria strains.</title>
        <authorList>
            <person name="Klenk H.-P."/>
        </authorList>
    </citation>
    <scope>NUCLEOTIDE SEQUENCE [LARGE SCALE GENOMIC DNA]</scope>
    <source>
        <strain evidence="4 5">DSM 104006</strain>
    </source>
</reference>
<dbReference type="InterPro" id="IPR020843">
    <property type="entry name" value="ER"/>
</dbReference>
<dbReference type="Pfam" id="PF13602">
    <property type="entry name" value="ADH_zinc_N_2"/>
    <property type="match status" value="1"/>
</dbReference>
<keyword evidence="5" id="KW-1185">Reference proteome</keyword>
<accession>A0A853BDW0</accession>
<evidence type="ECO:0000313" key="5">
    <source>
        <dbReference type="Proteomes" id="UP000549616"/>
    </source>
</evidence>
<dbReference type="GO" id="GO:0003960">
    <property type="term" value="F:quinone reductase (NADPH) activity"/>
    <property type="evidence" value="ECO:0007669"/>
    <property type="project" value="UniProtKB-EC"/>
</dbReference>
<proteinExistence type="predicted"/>
<dbReference type="PANTHER" id="PTHR48106:SF18">
    <property type="entry name" value="QUINONE OXIDOREDUCTASE PIG3"/>
    <property type="match status" value="1"/>
</dbReference>
<evidence type="ECO:0000259" key="3">
    <source>
        <dbReference type="SMART" id="SM00829"/>
    </source>
</evidence>
<dbReference type="RefSeq" id="WP_179776950.1">
    <property type="nucleotide sequence ID" value="NZ_JACCFK010000002.1"/>
</dbReference>
<dbReference type="SUPFAM" id="SSF50129">
    <property type="entry name" value="GroES-like"/>
    <property type="match status" value="1"/>
</dbReference>
<name>A0A853BDW0_9PSEU</name>
<dbReference type="Gene3D" id="3.40.50.720">
    <property type="entry name" value="NAD(P)-binding Rossmann-like Domain"/>
    <property type="match status" value="1"/>
</dbReference>
<evidence type="ECO:0000313" key="4">
    <source>
        <dbReference type="EMBL" id="NYI92636.1"/>
    </source>
</evidence>
<keyword evidence="2 4" id="KW-0560">Oxidoreductase</keyword>
<dbReference type="InterPro" id="IPR013154">
    <property type="entry name" value="ADH-like_N"/>
</dbReference>
<gene>
    <name evidence="4" type="ORF">HNR02_006011</name>
</gene>
<dbReference type="EMBL" id="JACCFK010000002">
    <property type="protein sequence ID" value="NYI92636.1"/>
    <property type="molecule type" value="Genomic_DNA"/>
</dbReference>
<protein>
    <submittedName>
        <fullName evidence="4">NADPH2:quinone reductase</fullName>
        <ecNumber evidence="4">1.6.5.5</ecNumber>
    </submittedName>
</protein>
<dbReference type="SUPFAM" id="SSF51735">
    <property type="entry name" value="NAD(P)-binding Rossmann-fold domains"/>
    <property type="match status" value="1"/>
</dbReference>
<comment type="caution">
    <text evidence="4">The sequence shown here is derived from an EMBL/GenBank/DDBJ whole genome shotgun (WGS) entry which is preliminary data.</text>
</comment>
<dbReference type="PANTHER" id="PTHR48106">
    <property type="entry name" value="QUINONE OXIDOREDUCTASE PIG3-RELATED"/>
    <property type="match status" value="1"/>
</dbReference>
<organism evidence="4 5">
    <name type="scientific">Amycolatopsis endophytica</name>
    <dbReference type="NCBI Taxonomy" id="860233"/>
    <lineage>
        <taxon>Bacteria</taxon>
        <taxon>Bacillati</taxon>
        <taxon>Actinomycetota</taxon>
        <taxon>Actinomycetes</taxon>
        <taxon>Pseudonocardiales</taxon>
        <taxon>Pseudonocardiaceae</taxon>
        <taxon>Amycolatopsis</taxon>
    </lineage>
</organism>
<dbReference type="Gene3D" id="3.90.180.10">
    <property type="entry name" value="Medium-chain alcohol dehydrogenases, catalytic domain"/>
    <property type="match status" value="1"/>
</dbReference>
<dbReference type="SMART" id="SM00829">
    <property type="entry name" value="PKS_ER"/>
    <property type="match status" value="1"/>
</dbReference>
<dbReference type="GO" id="GO:0070402">
    <property type="term" value="F:NADPH binding"/>
    <property type="evidence" value="ECO:0007669"/>
    <property type="project" value="TreeGrafter"/>
</dbReference>
<dbReference type="InterPro" id="IPR011032">
    <property type="entry name" value="GroES-like_sf"/>
</dbReference>